<dbReference type="CDD" id="cd06261">
    <property type="entry name" value="TM_PBP2"/>
    <property type="match status" value="1"/>
</dbReference>
<dbReference type="InterPro" id="IPR035906">
    <property type="entry name" value="MetI-like_sf"/>
</dbReference>
<comment type="caution">
    <text evidence="9">The sequence shown here is derived from an EMBL/GenBank/DDBJ whole genome shotgun (WGS) entry which is preliminary data.</text>
</comment>
<comment type="similarity">
    <text evidence="7">Belongs to the binding-protein-dependent transport system permease family.</text>
</comment>
<keyword evidence="10" id="KW-1185">Reference proteome</keyword>
<evidence type="ECO:0000256" key="3">
    <source>
        <dbReference type="ARBA" id="ARBA00022475"/>
    </source>
</evidence>
<keyword evidence="6 7" id="KW-0472">Membrane</keyword>
<sequence length="313" mass="33829">MIGSEPSLNLTVEPSVQSPRRRYTAARGRWAGWLYVLPALVMYALFVLWPLFTSVEYSLYDWNGIGTGRWVGFGNYWSVLTDSELLLPIVHSFELVFFFTVIPVGLGLVAAALIHTFSEGKFGTAARTILFLPQVVPLVAAGIAWKWAYSETGIVNQLLSAVGLGGLTRPWLADFGTALPAVGIIGAWVLLGFCTVLLLTGMSKIDPSLYEAARIDGAGPIQEFWAITVPGVIGEIGVCVTVSMIAALSSFDIIYISTYGGPGRVTMVPGVLIYRLAFNERKVGLASAMAIVLMILVVVCVFIIQRVMKGNDS</sequence>
<name>A0A8J3NA68_9CHLR</name>
<feature type="transmembrane region" description="Helical" evidence="7">
    <location>
        <begin position="30"/>
        <end position="52"/>
    </location>
</feature>
<evidence type="ECO:0000256" key="7">
    <source>
        <dbReference type="RuleBase" id="RU363032"/>
    </source>
</evidence>
<evidence type="ECO:0000256" key="6">
    <source>
        <dbReference type="ARBA" id="ARBA00023136"/>
    </source>
</evidence>
<reference evidence="9" key="1">
    <citation type="submission" date="2020-10" db="EMBL/GenBank/DDBJ databases">
        <title>Taxonomic study of unclassified bacteria belonging to the class Ktedonobacteria.</title>
        <authorList>
            <person name="Yabe S."/>
            <person name="Wang C.M."/>
            <person name="Zheng Y."/>
            <person name="Sakai Y."/>
            <person name="Cavaletti L."/>
            <person name="Monciardini P."/>
            <person name="Donadio S."/>
        </authorList>
    </citation>
    <scope>NUCLEOTIDE SEQUENCE</scope>
    <source>
        <strain evidence="9">ID150040</strain>
    </source>
</reference>
<evidence type="ECO:0000256" key="4">
    <source>
        <dbReference type="ARBA" id="ARBA00022692"/>
    </source>
</evidence>
<keyword evidence="5 7" id="KW-1133">Transmembrane helix</keyword>
<dbReference type="SUPFAM" id="SSF160964">
    <property type="entry name" value="MalF N-terminal region-like"/>
    <property type="match status" value="1"/>
</dbReference>
<feature type="transmembrane region" description="Helical" evidence="7">
    <location>
        <begin position="253"/>
        <end position="276"/>
    </location>
</feature>
<dbReference type="PANTHER" id="PTHR30193">
    <property type="entry name" value="ABC TRANSPORTER PERMEASE PROTEIN"/>
    <property type="match status" value="1"/>
</dbReference>
<feature type="transmembrane region" description="Helical" evidence="7">
    <location>
        <begin position="129"/>
        <end position="149"/>
    </location>
</feature>
<keyword evidence="2 7" id="KW-0813">Transport</keyword>
<dbReference type="Pfam" id="PF00528">
    <property type="entry name" value="BPD_transp_1"/>
    <property type="match status" value="1"/>
</dbReference>
<gene>
    <name evidence="9" type="ORF">KSF_101150</name>
</gene>
<proteinExistence type="inferred from homology"/>
<dbReference type="InterPro" id="IPR051393">
    <property type="entry name" value="ABC_transporter_permease"/>
</dbReference>
<dbReference type="EMBL" id="BNJK01000002">
    <property type="protein sequence ID" value="GHP00068.1"/>
    <property type="molecule type" value="Genomic_DNA"/>
</dbReference>
<evidence type="ECO:0000313" key="10">
    <source>
        <dbReference type="Proteomes" id="UP000597444"/>
    </source>
</evidence>
<dbReference type="InterPro" id="IPR000515">
    <property type="entry name" value="MetI-like"/>
</dbReference>
<dbReference type="SUPFAM" id="SSF161098">
    <property type="entry name" value="MetI-like"/>
    <property type="match status" value="1"/>
</dbReference>
<evidence type="ECO:0000313" key="9">
    <source>
        <dbReference type="EMBL" id="GHP00068.1"/>
    </source>
</evidence>
<keyword evidence="4 7" id="KW-0812">Transmembrane</keyword>
<dbReference type="AlphaFoldDB" id="A0A8J3NA68"/>
<evidence type="ECO:0000256" key="1">
    <source>
        <dbReference type="ARBA" id="ARBA00004651"/>
    </source>
</evidence>
<dbReference type="PANTHER" id="PTHR30193:SF37">
    <property type="entry name" value="INNER MEMBRANE ABC TRANSPORTER PERMEASE PROTEIN YCJO"/>
    <property type="match status" value="1"/>
</dbReference>
<dbReference type="PROSITE" id="PS50928">
    <property type="entry name" value="ABC_TM1"/>
    <property type="match status" value="1"/>
</dbReference>
<keyword evidence="3" id="KW-1003">Cell membrane</keyword>
<evidence type="ECO:0000259" key="8">
    <source>
        <dbReference type="PROSITE" id="PS50928"/>
    </source>
</evidence>
<comment type="subcellular location">
    <subcellularLocation>
        <location evidence="1 7">Cell membrane</location>
        <topology evidence="1 7">Multi-pass membrane protein</topology>
    </subcellularLocation>
</comment>
<organism evidence="9 10">
    <name type="scientific">Reticulibacter mediterranei</name>
    <dbReference type="NCBI Taxonomy" id="2778369"/>
    <lineage>
        <taxon>Bacteria</taxon>
        <taxon>Bacillati</taxon>
        <taxon>Chloroflexota</taxon>
        <taxon>Ktedonobacteria</taxon>
        <taxon>Ktedonobacterales</taxon>
        <taxon>Reticulibacteraceae</taxon>
        <taxon>Reticulibacter</taxon>
    </lineage>
</organism>
<feature type="domain" description="ABC transmembrane type-1" evidence="8">
    <location>
        <begin position="89"/>
        <end position="304"/>
    </location>
</feature>
<dbReference type="GO" id="GO:0055085">
    <property type="term" value="P:transmembrane transport"/>
    <property type="evidence" value="ECO:0007669"/>
    <property type="project" value="InterPro"/>
</dbReference>
<feature type="transmembrane region" description="Helical" evidence="7">
    <location>
        <begin position="95"/>
        <end position="117"/>
    </location>
</feature>
<dbReference type="GO" id="GO:0005886">
    <property type="term" value="C:plasma membrane"/>
    <property type="evidence" value="ECO:0007669"/>
    <property type="project" value="UniProtKB-SubCell"/>
</dbReference>
<feature type="transmembrane region" description="Helical" evidence="7">
    <location>
        <begin position="283"/>
        <end position="304"/>
    </location>
</feature>
<feature type="transmembrane region" description="Helical" evidence="7">
    <location>
        <begin position="178"/>
        <end position="203"/>
    </location>
</feature>
<evidence type="ECO:0000256" key="5">
    <source>
        <dbReference type="ARBA" id="ARBA00022989"/>
    </source>
</evidence>
<protein>
    <submittedName>
        <fullName evidence="9">Sugar ABC transporter permease</fullName>
    </submittedName>
</protein>
<accession>A0A8J3NA68</accession>
<dbReference type="Proteomes" id="UP000597444">
    <property type="component" value="Unassembled WGS sequence"/>
</dbReference>
<feature type="transmembrane region" description="Helical" evidence="7">
    <location>
        <begin position="224"/>
        <end position="247"/>
    </location>
</feature>
<evidence type="ECO:0000256" key="2">
    <source>
        <dbReference type="ARBA" id="ARBA00022448"/>
    </source>
</evidence>
<dbReference type="RefSeq" id="WP_220210663.1">
    <property type="nucleotide sequence ID" value="NZ_BNJK01000002.1"/>
</dbReference>
<dbReference type="Gene3D" id="1.10.3720.10">
    <property type="entry name" value="MetI-like"/>
    <property type="match status" value="1"/>
</dbReference>